<accession>A0A8X8BV98</accession>
<feature type="chain" id="PRO_5036488044" evidence="3">
    <location>
        <begin position="29"/>
        <end position="213"/>
    </location>
</feature>
<dbReference type="OrthoDB" id="411211at2759"/>
<sequence length="213" mass="24265">MASFSHHFSSMHLVWMACFHVYVLCALAELQRFEQPAKEDGSISFLVVGDWGRKGNYNQSNVAFQMGRIGEELNIDFVVSTGDNFYEDGLRSINDPVFEKSFSKIYTAKSLQKQWYSVSRQTMTTGGINCWSLFFIDTTPFVDKYFLKPEPHHYELERSEAKAALSFNLLKDLESALQDSAANWKIVVGQSYYQKHWPSWGNKGAKEAASPAT</sequence>
<comment type="caution">
    <text evidence="4">The sequence shown here is derived from an EMBL/GenBank/DDBJ whole genome shotgun (WGS) entry which is preliminary data.</text>
</comment>
<gene>
    <name evidence="4" type="ORF">POTOM_061705</name>
</gene>
<keyword evidence="2" id="KW-0378">Hydrolase</keyword>
<dbReference type="InterPro" id="IPR029052">
    <property type="entry name" value="Metallo-depent_PP-like"/>
</dbReference>
<evidence type="ECO:0000313" key="5">
    <source>
        <dbReference type="Proteomes" id="UP000886885"/>
    </source>
</evidence>
<dbReference type="EMBL" id="JAAWWB010001902">
    <property type="protein sequence ID" value="KAG6735651.1"/>
    <property type="molecule type" value="Genomic_DNA"/>
</dbReference>
<name>A0A8X8BV98_POPTO</name>
<evidence type="ECO:0000313" key="4">
    <source>
        <dbReference type="EMBL" id="KAG6735651.1"/>
    </source>
</evidence>
<reference evidence="4" key="1">
    <citation type="journal article" date="2020" name="bioRxiv">
        <title>Hybrid origin of Populus tomentosa Carr. identified through genome sequencing and phylogenomic analysis.</title>
        <authorList>
            <person name="An X."/>
            <person name="Gao K."/>
            <person name="Chen Z."/>
            <person name="Li J."/>
            <person name="Yang X."/>
            <person name="Yang X."/>
            <person name="Zhou J."/>
            <person name="Guo T."/>
            <person name="Zhao T."/>
            <person name="Huang S."/>
            <person name="Miao D."/>
            <person name="Khan W.U."/>
            <person name="Rao P."/>
            <person name="Ye M."/>
            <person name="Lei B."/>
            <person name="Liao W."/>
            <person name="Wang J."/>
            <person name="Ji L."/>
            <person name="Li Y."/>
            <person name="Guo B."/>
            <person name="Mustafa N.S."/>
            <person name="Li S."/>
            <person name="Yun Q."/>
            <person name="Keller S.R."/>
            <person name="Mao J."/>
            <person name="Zhang R."/>
            <person name="Strauss S.H."/>
        </authorList>
    </citation>
    <scope>NUCLEOTIDE SEQUENCE</scope>
    <source>
        <strain evidence="4">GM15</strain>
        <tissue evidence="4">Leaf</tissue>
    </source>
</reference>
<dbReference type="InterPro" id="IPR051558">
    <property type="entry name" value="Metallophosphoesterase_PAP"/>
</dbReference>
<evidence type="ECO:0000256" key="1">
    <source>
        <dbReference type="ARBA" id="ARBA00022729"/>
    </source>
</evidence>
<dbReference type="PANTHER" id="PTHR10161">
    <property type="entry name" value="TARTRATE-RESISTANT ACID PHOSPHATASE TYPE 5"/>
    <property type="match status" value="1"/>
</dbReference>
<proteinExistence type="predicted"/>
<keyword evidence="5" id="KW-1185">Reference proteome</keyword>
<feature type="signal peptide" evidence="3">
    <location>
        <begin position="1"/>
        <end position="28"/>
    </location>
</feature>
<dbReference type="Gene3D" id="3.60.21.10">
    <property type="match status" value="1"/>
</dbReference>
<dbReference type="AlphaFoldDB" id="A0A8X8BV98"/>
<dbReference type="GO" id="GO:0016787">
    <property type="term" value="F:hydrolase activity"/>
    <property type="evidence" value="ECO:0007669"/>
    <property type="project" value="UniProtKB-KW"/>
</dbReference>
<dbReference type="Proteomes" id="UP000886885">
    <property type="component" value="Unassembled WGS sequence"/>
</dbReference>
<dbReference type="SUPFAM" id="SSF56300">
    <property type="entry name" value="Metallo-dependent phosphatases"/>
    <property type="match status" value="1"/>
</dbReference>
<organism evidence="4 5">
    <name type="scientific">Populus tomentosa</name>
    <name type="common">Chinese white poplar</name>
    <dbReference type="NCBI Taxonomy" id="118781"/>
    <lineage>
        <taxon>Eukaryota</taxon>
        <taxon>Viridiplantae</taxon>
        <taxon>Streptophyta</taxon>
        <taxon>Embryophyta</taxon>
        <taxon>Tracheophyta</taxon>
        <taxon>Spermatophyta</taxon>
        <taxon>Magnoliopsida</taxon>
        <taxon>eudicotyledons</taxon>
        <taxon>Gunneridae</taxon>
        <taxon>Pentapetalae</taxon>
        <taxon>rosids</taxon>
        <taxon>fabids</taxon>
        <taxon>Malpighiales</taxon>
        <taxon>Salicaceae</taxon>
        <taxon>Saliceae</taxon>
        <taxon>Populus</taxon>
    </lineage>
</organism>
<evidence type="ECO:0000256" key="3">
    <source>
        <dbReference type="SAM" id="SignalP"/>
    </source>
</evidence>
<protein>
    <submittedName>
        <fullName evidence="4">Uncharacterized protein</fullName>
    </submittedName>
</protein>
<keyword evidence="1 3" id="KW-0732">Signal</keyword>
<dbReference type="PANTHER" id="PTHR10161:SF36">
    <property type="entry name" value="PURPLE ACID PHOSPHATASE 3"/>
    <property type="match status" value="1"/>
</dbReference>
<evidence type="ECO:0000256" key="2">
    <source>
        <dbReference type="ARBA" id="ARBA00022801"/>
    </source>
</evidence>